<dbReference type="Gene3D" id="2.40.420.20">
    <property type="match status" value="1"/>
</dbReference>
<protein>
    <submittedName>
        <fullName evidence="13">Efflux RND transporter periplasmic adaptor subunit</fullName>
    </submittedName>
</protein>
<dbReference type="InterPro" id="IPR058627">
    <property type="entry name" value="MdtA-like_C"/>
</dbReference>
<dbReference type="InterPro" id="IPR058624">
    <property type="entry name" value="MdtA-like_HH"/>
</dbReference>
<dbReference type="Gene3D" id="2.40.30.170">
    <property type="match status" value="1"/>
</dbReference>
<gene>
    <name evidence="13" type="ORF">EOE67_12560</name>
</gene>
<evidence type="ECO:0000259" key="11">
    <source>
        <dbReference type="Pfam" id="PF25944"/>
    </source>
</evidence>
<keyword evidence="14" id="KW-1185">Reference proteome</keyword>
<dbReference type="SUPFAM" id="SSF111369">
    <property type="entry name" value="HlyD-like secretion proteins"/>
    <property type="match status" value="1"/>
</dbReference>
<evidence type="ECO:0000256" key="8">
    <source>
        <dbReference type="SAM" id="SignalP"/>
    </source>
</evidence>
<dbReference type="AlphaFoldDB" id="A0A437QM94"/>
<evidence type="ECO:0000256" key="4">
    <source>
        <dbReference type="ARBA" id="ARBA00022475"/>
    </source>
</evidence>
<dbReference type="FunFam" id="2.40.420.20:FF:000001">
    <property type="entry name" value="Efflux RND transporter periplasmic adaptor subunit"/>
    <property type="match status" value="1"/>
</dbReference>
<evidence type="ECO:0000256" key="3">
    <source>
        <dbReference type="ARBA" id="ARBA00022448"/>
    </source>
</evidence>
<reference evidence="13 14" key="1">
    <citation type="submission" date="2019-01" db="EMBL/GenBank/DDBJ databases">
        <authorList>
            <person name="Chen W.-M."/>
        </authorList>
    </citation>
    <scope>NUCLEOTIDE SEQUENCE [LARGE SCALE GENOMIC DNA]</scope>
    <source>
        <strain evidence="13 14">KYPC3</strain>
    </source>
</reference>
<feature type="region of interest" description="Disordered" evidence="7">
    <location>
        <begin position="35"/>
        <end position="71"/>
    </location>
</feature>
<dbReference type="GO" id="GO:1990281">
    <property type="term" value="C:efflux pump complex"/>
    <property type="evidence" value="ECO:0007669"/>
    <property type="project" value="TreeGrafter"/>
</dbReference>
<dbReference type="GO" id="GO:0015562">
    <property type="term" value="F:efflux transmembrane transporter activity"/>
    <property type="evidence" value="ECO:0007669"/>
    <property type="project" value="TreeGrafter"/>
</dbReference>
<dbReference type="NCBIfam" id="TIGR01730">
    <property type="entry name" value="RND_mfp"/>
    <property type="match status" value="1"/>
</dbReference>
<organism evidence="13 14">
    <name type="scientific">Rheinheimera riviphila</name>
    <dbReference type="NCBI Taxonomy" id="1834037"/>
    <lineage>
        <taxon>Bacteria</taxon>
        <taxon>Pseudomonadati</taxon>
        <taxon>Pseudomonadota</taxon>
        <taxon>Gammaproteobacteria</taxon>
        <taxon>Chromatiales</taxon>
        <taxon>Chromatiaceae</taxon>
        <taxon>Rheinheimera</taxon>
    </lineage>
</organism>
<dbReference type="Pfam" id="PF25967">
    <property type="entry name" value="RND-MFP_C"/>
    <property type="match status" value="1"/>
</dbReference>
<comment type="subcellular location">
    <subcellularLocation>
        <location evidence="1">Cell inner membrane</location>
    </subcellularLocation>
</comment>
<feature type="compositionally biased region" description="Gly residues" evidence="7">
    <location>
        <begin position="44"/>
        <end position="66"/>
    </location>
</feature>
<dbReference type="InterPro" id="IPR058626">
    <property type="entry name" value="MdtA-like_b-barrel"/>
</dbReference>
<evidence type="ECO:0000256" key="1">
    <source>
        <dbReference type="ARBA" id="ARBA00004533"/>
    </source>
</evidence>
<proteinExistence type="inferred from homology"/>
<evidence type="ECO:0000259" key="10">
    <source>
        <dbReference type="Pfam" id="PF25917"/>
    </source>
</evidence>
<dbReference type="GO" id="GO:0005886">
    <property type="term" value="C:plasma membrane"/>
    <property type="evidence" value="ECO:0007669"/>
    <property type="project" value="UniProtKB-SubCell"/>
</dbReference>
<keyword evidence="4" id="KW-1003">Cell membrane</keyword>
<feature type="domain" description="Multidrug resistance protein MdtA-like beta-barrel" evidence="11">
    <location>
        <begin position="248"/>
        <end position="331"/>
    </location>
</feature>
<feature type="chain" id="PRO_5018982421" evidence="8">
    <location>
        <begin position="20"/>
        <end position="439"/>
    </location>
</feature>
<evidence type="ECO:0000256" key="7">
    <source>
        <dbReference type="SAM" id="MobiDB-lite"/>
    </source>
</evidence>
<sequence>MPKLTTRTLIAGLSLAALAVGGWWYLSADAETAAGGQSAQQGQRPGGQGGPRAGGPRPGGPGGPGAGANPWNAPVPVRVIAAGSSDLKVQVKAIGTVTPLNTVVLQSRVSGPLLEVLFKEGEKVEAGQLLARIDPAPYQVKLSQAEGVKQQNVAQLVNAEQDLALYQKLKQQNSISAQQFNNQQSLVNQLKGTLKSNQAQIDAAKLELSYTEIKAPISGRLGLRRVDPGNLVQANSADGLVTITQSSPIAVQFTIPETQLAQVRDAYRKGVALSVEAWDRSEQQQLTSGVLTTLDNQIDLATGTLKLKAEFANQHEELFPNQFVNVRLNVAIQSGAVTIPQDAVQYGSQGTYVYTVDKAQKSQIKMLKLGAVDNGLVAVEEGLAAGDLVVLEGLDRLRPGRQVEVIADAAAGSEAPVNGEAPVNSEAKVKKTRPARQAN</sequence>
<evidence type="ECO:0000313" key="13">
    <source>
        <dbReference type="EMBL" id="RVU35656.1"/>
    </source>
</evidence>
<dbReference type="Pfam" id="PF25876">
    <property type="entry name" value="HH_MFP_RND"/>
    <property type="match status" value="1"/>
</dbReference>
<comment type="caution">
    <text evidence="13">The sequence shown here is derived from an EMBL/GenBank/DDBJ whole genome shotgun (WGS) entry which is preliminary data.</text>
</comment>
<comment type="similarity">
    <text evidence="2">Belongs to the membrane fusion protein (MFP) (TC 8.A.1) family.</text>
</comment>
<keyword evidence="3" id="KW-0813">Transport</keyword>
<dbReference type="EMBL" id="SACS01000013">
    <property type="protein sequence ID" value="RVU35656.1"/>
    <property type="molecule type" value="Genomic_DNA"/>
</dbReference>
<keyword evidence="5" id="KW-0997">Cell inner membrane</keyword>
<dbReference type="PANTHER" id="PTHR30469:SF12">
    <property type="entry name" value="MULTIDRUG RESISTANCE PROTEIN MDTA"/>
    <property type="match status" value="1"/>
</dbReference>
<feature type="region of interest" description="Disordered" evidence="7">
    <location>
        <begin position="414"/>
        <end position="439"/>
    </location>
</feature>
<dbReference type="Pfam" id="PF25917">
    <property type="entry name" value="BSH_RND"/>
    <property type="match status" value="1"/>
</dbReference>
<evidence type="ECO:0000259" key="12">
    <source>
        <dbReference type="Pfam" id="PF25967"/>
    </source>
</evidence>
<evidence type="ECO:0000313" key="14">
    <source>
        <dbReference type="Proteomes" id="UP000283077"/>
    </source>
</evidence>
<dbReference type="Gene3D" id="2.40.50.100">
    <property type="match status" value="1"/>
</dbReference>
<dbReference type="RefSeq" id="WP_127699431.1">
    <property type="nucleotide sequence ID" value="NZ_SACS01000013.1"/>
</dbReference>
<feature type="compositionally biased region" description="Basic residues" evidence="7">
    <location>
        <begin position="430"/>
        <end position="439"/>
    </location>
</feature>
<dbReference type="InterPro" id="IPR058625">
    <property type="entry name" value="MdtA-like_BSH"/>
</dbReference>
<keyword evidence="6" id="KW-0472">Membrane</keyword>
<dbReference type="InterPro" id="IPR006143">
    <property type="entry name" value="RND_pump_MFP"/>
</dbReference>
<dbReference type="Proteomes" id="UP000283077">
    <property type="component" value="Unassembled WGS sequence"/>
</dbReference>
<dbReference type="PANTHER" id="PTHR30469">
    <property type="entry name" value="MULTIDRUG RESISTANCE PROTEIN MDTA"/>
    <property type="match status" value="1"/>
</dbReference>
<feature type="domain" description="Multidrug resistance protein MdtA-like C-terminal permuted SH3" evidence="12">
    <location>
        <begin position="336"/>
        <end position="396"/>
    </location>
</feature>
<dbReference type="OrthoDB" id="9800613at2"/>
<evidence type="ECO:0000256" key="6">
    <source>
        <dbReference type="ARBA" id="ARBA00023136"/>
    </source>
</evidence>
<evidence type="ECO:0000256" key="5">
    <source>
        <dbReference type="ARBA" id="ARBA00022519"/>
    </source>
</evidence>
<feature type="domain" description="Multidrug resistance protein MdtA-like alpha-helical hairpin" evidence="9">
    <location>
        <begin position="142"/>
        <end position="211"/>
    </location>
</feature>
<evidence type="ECO:0000259" key="9">
    <source>
        <dbReference type="Pfam" id="PF25876"/>
    </source>
</evidence>
<dbReference type="Gene3D" id="1.10.287.470">
    <property type="entry name" value="Helix hairpin bin"/>
    <property type="match status" value="1"/>
</dbReference>
<keyword evidence="8" id="KW-0732">Signal</keyword>
<feature type="signal peptide" evidence="8">
    <location>
        <begin position="1"/>
        <end position="19"/>
    </location>
</feature>
<evidence type="ECO:0000256" key="2">
    <source>
        <dbReference type="ARBA" id="ARBA00009477"/>
    </source>
</evidence>
<name>A0A437QM94_9GAMM</name>
<accession>A0A437QM94</accession>
<feature type="domain" description="Multidrug resistance protein MdtA-like barrel-sandwich hybrid" evidence="10">
    <location>
        <begin position="101"/>
        <end position="244"/>
    </location>
</feature>
<dbReference type="Pfam" id="PF25944">
    <property type="entry name" value="Beta-barrel_RND"/>
    <property type="match status" value="1"/>
</dbReference>